<evidence type="ECO:0000313" key="3">
    <source>
        <dbReference type="Proteomes" id="UP000414136"/>
    </source>
</evidence>
<feature type="domain" description="Immunity protein 52" evidence="1">
    <location>
        <begin position="5"/>
        <end position="158"/>
    </location>
</feature>
<reference evidence="2 3" key="1">
    <citation type="submission" date="2019-08" db="EMBL/GenBank/DDBJ databases">
        <authorList>
            <person name="Peeters C."/>
        </authorList>
    </citation>
    <scope>NUCLEOTIDE SEQUENCE [LARGE SCALE GENOMIC DNA]</scope>
    <source>
        <strain evidence="2 3">LMG 31118</strain>
    </source>
</reference>
<sequence>MSNSFLGAYWGPRKESARECARRASTFLEDLSTLSDDFIEWRLPGRSRTEAGRSPRLTSDLHHLETLFLKGVNRRDVGGESIDELGFRISVWNGAGDDHAASLTMRCGLYSEVPGVNNAVSLTIPSEFDLDSVAKVRRLLVSVIRAWQPDWAVVASSSGGRGNNKKNAPFLDRALYMSSSIKENYPEFLGLAGYEVAGGEIIFS</sequence>
<evidence type="ECO:0000259" key="1">
    <source>
        <dbReference type="Pfam" id="PF15579"/>
    </source>
</evidence>
<evidence type="ECO:0000313" key="2">
    <source>
        <dbReference type="EMBL" id="VVE72749.1"/>
    </source>
</evidence>
<dbReference type="EMBL" id="CABPSQ010000010">
    <property type="protein sequence ID" value="VVE72749.1"/>
    <property type="molecule type" value="Genomic_DNA"/>
</dbReference>
<dbReference type="InterPro" id="IPR028969">
    <property type="entry name" value="Imm52"/>
</dbReference>
<keyword evidence="3" id="KW-1185">Reference proteome</keyword>
<dbReference type="Pfam" id="PF15579">
    <property type="entry name" value="Imm52"/>
    <property type="match status" value="1"/>
</dbReference>
<gene>
    <name evidence="2" type="ORF">PCA31118_04300</name>
</gene>
<proteinExistence type="predicted"/>
<accession>A0A5E5AGK6</accession>
<dbReference type="RefSeq" id="WP_425495390.1">
    <property type="nucleotide sequence ID" value="NZ_CABPSQ010000010.1"/>
</dbReference>
<protein>
    <recommendedName>
        <fullName evidence="1">Immunity protein 52 domain-containing protein</fullName>
    </recommendedName>
</protein>
<organism evidence="2 3">
    <name type="scientific">Pandoraea captiosa</name>
    <dbReference type="NCBI Taxonomy" id="2508302"/>
    <lineage>
        <taxon>Bacteria</taxon>
        <taxon>Pseudomonadati</taxon>
        <taxon>Pseudomonadota</taxon>
        <taxon>Betaproteobacteria</taxon>
        <taxon>Burkholderiales</taxon>
        <taxon>Burkholderiaceae</taxon>
        <taxon>Pandoraea</taxon>
    </lineage>
</organism>
<dbReference type="Proteomes" id="UP000414136">
    <property type="component" value="Unassembled WGS sequence"/>
</dbReference>
<name>A0A5E5AGK6_9BURK</name>
<dbReference type="AlphaFoldDB" id="A0A5E5AGK6"/>